<comment type="caution">
    <text evidence="1">The sequence shown here is derived from an EMBL/GenBank/DDBJ whole genome shotgun (WGS) entry which is preliminary data.</text>
</comment>
<organism evidence="1 2">
    <name type="scientific">Abeliophyllum distichum</name>
    <dbReference type="NCBI Taxonomy" id="126358"/>
    <lineage>
        <taxon>Eukaryota</taxon>
        <taxon>Viridiplantae</taxon>
        <taxon>Streptophyta</taxon>
        <taxon>Embryophyta</taxon>
        <taxon>Tracheophyta</taxon>
        <taxon>Spermatophyta</taxon>
        <taxon>Magnoliopsida</taxon>
        <taxon>eudicotyledons</taxon>
        <taxon>Gunneridae</taxon>
        <taxon>Pentapetalae</taxon>
        <taxon>asterids</taxon>
        <taxon>lamiids</taxon>
        <taxon>Lamiales</taxon>
        <taxon>Oleaceae</taxon>
        <taxon>Forsythieae</taxon>
        <taxon>Abeliophyllum</taxon>
    </lineage>
</organism>
<dbReference type="AlphaFoldDB" id="A0ABD1SFF3"/>
<evidence type="ECO:0000313" key="1">
    <source>
        <dbReference type="EMBL" id="KAL2498427.1"/>
    </source>
</evidence>
<accession>A0ABD1SFF3</accession>
<dbReference type="Proteomes" id="UP001604336">
    <property type="component" value="Unassembled WGS sequence"/>
</dbReference>
<evidence type="ECO:0000313" key="2">
    <source>
        <dbReference type="Proteomes" id="UP001604336"/>
    </source>
</evidence>
<sequence length="113" mass="13158">MYFNVSFLYVENQISYSDDETINRNVENVDDESLEDSTNETVRENANILDDEILGGNSECVPKVGMKFTDENEVFEFYKRYAYHLGFPVRKRNLKNGDNGNLRYVTFTCSREG</sequence>
<reference evidence="2" key="1">
    <citation type="submission" date="2024-07" db="EMBL/GenBank/DDBJ databases">
        <title>Two chromosome-level genome assemblies of Korean endemic species Abeliophyllum distichum and Forsythia ovata (Oleaceae).</title>
        <authorList>
            <person name="Jang H."/>
        </authorList>
    </citation>
    <scope>NUCLEOTIDE SEQUENCE [LARGE SCALE GENOMIC DNA]</scope>
</reference>
<name>A0ABD1SFF3_9LAMI</name>
<proteinExistence type="predicted"/>
<dbReference type="PANTHER" id="PTHR46328:SF35">
    <property type="entry name" value="PROTEIN FAR1-RELATED SEQUENCE 5-LIKE"/>
    <property type="match status" value="1"/>
</dbReference>
<dbReference type="PANTHER" id="PTHR46328">
    <property type="entry name" value="FAR-RED IMPAIRED RESPONSIVE (FAR1) FAMILY PROTEIN-RELATED"/>
    <property type="match status" value="1"/>
</dbReference>
<dbReference type="EMBL" id="JBFOLK010000007">
    <property type="protein sequence ID" value="KAL2498427.1"/>
    <property type="molecule type" value="Genomic_DNA"/>
</dbReference>
<keyword evidence="2" id="KW-1185">Reference proteome</keyword>
<gene>
    <name evidence="1" type="ORF">Adt_23977</name>
</gene>
<protein>
    <submittedName>
        <fullName evidence="1">Protein FAR1-RELATED SEQUENCE</fullName>
    </submittedName>
</protein>